<organism evidence="1 2">
    <name type="scientific">Deinococcus depolymerans</name>
    <dbReference type="NCBI Taxonomy" id="392408"/>
    <lineage>
        <taxon>Bacteria</taxon>
        <taxon>Thermotogati</taxon>
        <taxon>Deinococcota</taxon>
        <taxon>Deinococci</taxon>
        <taxon>Deinococcales</taxon>
        <taxon>Deinococcaceae</taxon>
        <taxon>Deinococcus</taxon>
    </lineage>
</organism>
<evidence type="ECO:0000313" key="2">
    <source>
        <dbReference type="Proteomes" id="UP001500191"/>
    </source>
</evidence>
<proteinExistence type="predicted"/>
<sequence>MKFRIPAAGLISLLLGAPAAGLGLGAPAGVFLNGPVTVTGARLLPGDRVATCLGARLVVLDATGAASRSVSTGAECAGLAVSPDGQLALTTTAAGNGTGVVSVWRLADGQRAAQWTVADLTGAGFNGPDTVLIGSARVTEQFSLTGSPRPPLTQPGVTFLTTSPDGSRAVVGRDRRVQLLDTRSAAVLSGYLCDEACPVGTVGFGADSRSAAVQAGRQLIALRENYPSSVVTRDTPHVAGLPLRDGTVLTLDGVPGNGELQRRDLLTGRREKTLSVPGGAIRPVQVTADQQVLGIAPDSLTIGPAEQPATRRLPLPARPVGGGLDPVTGRAAALLGNGTLLAGPTTAPQVRAVQTMNRATWTLSADSRGRLNLGQFSGGAVRTVAPAGTATHLSVNHWGNAAGIWNDDRLTVIGPAGQRLGTVDAPRLLAGARVTVSPDATRAFVVPAQGDAFVTLLGSGKRFPLPVAPGRRAGDVQISGRGVLAVTAADGTTDLYRPGVRVPFATLRAAAPRETLSGPRFSPDSTLLALPARDERGWRVDLVNAATGQLETRTPPLADPPSFLAWAADSRALTVGASLLDRLDSLSVFPLSGPVGPDH</sequence>
<dbReference type="Proteomes" id="UP001500191">
    <property type="component" value="Unassembled WGS sequence"/>
</dbReference>
<dbReference type="EMBL" id="BAAADB010000030">
    <property type="protein sequence ID" value="GAA0521629.1"/>
    <property type="molecule type" value="Genomic_DNA"/>
</dbReference>
<comment type="caution">
    <text evidence="1">The sequence shown here is derived from an EMBL/GenBank/DDBJ whole genome shotgun (WGS) entry which is preliminary data.</text>
</comment>
<keyword evidence="2" id="KW-1185">Reference proteome</keyword>
<dbReference type="SUPFAM" id="SSF51004">
    <property type="entry name" value="C-terminal (heme d1) domain of cytochrome cd1-nitrite reductase"/>
    <property type="match status" value="1"/>
</dbReference>
<protein>
    <submittedName>
        <fullName evidence="1">Uncharacterized protein</fullName>
    </submittedName>
</protein>
<dbReference type="InterPro" id="IPR015943">
    <property type="entry name" value="WD40/YVTN_repeat-like_dom_sf"/>
</dbReference>
<name>A0ABP3MJB1_9DEIO</name>
<accession>A0ABP3MJB1</accession>
<dbReference type="SUPFAM" id="SSF82171">
    <property type="entry name" value="DPP6 N-terminal domain-like"/>
    <property type="match status" value="1"/>
</dbReference>
<dbReference type="InterPro" id="IPR011048">
    <property type="entry name" value="Haem_d1_sf"/>
</dbReference>
<reference evidence="2" key="1">
    <citation type="journal article" date="2019" name="Int. J. Syst. Evol. Microbiol.">
        <title>The Global Catalogue of Microorganisms (GCM) 10K type strain sequencing project: providing services to taxonomists for standard genome sequencing and annotation.</title>
        <authorList>
            <consortium name="The Broad Institute Genomics Platform"/>
            <consortium name="The Broad Institute Genome Sequencing Center for Infectious Disease"/>
            <person name="Wu L."/>
            <person name="Ma J."/>
        </authorList>
    </citation>
    <scope>NUCLEOTIDE SEQUENCE [LARGE SCALE GENOMIC DNA]</scope>
    <source>
        <strain evidence="2">JCM 14368</strain>
    </source>
</reference>
<gene>
    <name evidence="1" type="ORF">GCM10008937_31510</name>
</gene>
<evidence type="ECO:0000313" key="1">
    <source>
        <dbReference type="EMBL" id="GAA0521629.1"/>
    </source>
</evidence>
<dbReference type="RefSeq" id="WP_343760880.1">
    <property type="nucleotide sequence ID" value="NZ_BAAADB010000030.1"/>
</dbReference>
<dbReference type="Gene3D" id="2.130.10.10">
    <property type="entry name" value="YVTN repeat-like/Quinoprotein amine dehydrogenase"/>
    <property type="match status" value="2"/>
</dbReference>